<sequence>MEDRDAKIENYLNTIDAMGEQMEHLKSKLSEINSRISSKASQPNLKLLDSKINQSQNALQQMLQEIEYERSIFRRLTVSNEPANPSFSSVDKNLIKRFEELSEENKILASKKKSLEYSNLRIPSESSKTLNPNVQFLMKKAIQVENQNQNYLDLIVRLEEERTSINSAYSKITQSLNSVDKMKQKLKELEDFIENKNIIISKLEEKLKEKNQELKEKEFEIENSEEQIMKESVKNLRVELDETIGNRKLLEEEIKKIENESSQQKLRTTVLSSKEANYLCKEEVKRLEADIIEKNKILIQSDKTILKLKSELQEILKKPRKSVSRFSLQPSSHASTPLLSEPKMPSSPTSPKTPQTFAARADPRRNTIISKISKEGMTRDLRKTFRTIGKPNQSLGSKIVELNRGLFLSRINSTPTLFKSKIS</sequence>
<organism evidence="3 4">
    <name type="scientific">Blepharisma stoltei</name>
    <dbReference type="NCBI Taxonomy" id="1481888"/>
    <lineage>
        <taxon>Eukaryota</taxon>
        <taxon>Sar</taxon>
        <taxon>Alveolata</taxon>
        <taxon>Ciliophora</taxon>
        <taxon>Postciliodesmatophora</taxon>
        <taxon>Heterotrichea</taxon>
        <taxon>Heterotrichida</taxon>
        <taxon>Blepharismidae</taxon>
        <taxon>Blepharisma</taxon>
    </lineage>
</organism>
<gene>
    <name evidence="3" type="ORF">BSTOLATCC_MIC39733</name>
</gene>
<keyword evidence="1" id="KW-0175">Coiled coil</keyword>
<dbReference type="Proteomes" id="UP001162131">
    <property type="component" value="Unassembled WGS sequence"/>
</dbReference>
<reference evidence="3" key="1">
    <citation type="submission" date="2021-09" db="EMBL/GenBank/DDBJ databases">
        <authorList>
            <consortium name="AG Swart"/>
            <person name="Singh M."/>
            <person name="Singh A."/>
            <person name="Seah K."/>
            <person name="Emmerich C."/>
        </authorList>
    </citation>
    <scope>NUCLEOTIDE SEQUENCE</scope>
    <source>
        <strain evidence="3">ATCC30299</strain>
    </source>
</reference>
<feature type="compositionally biased region" description="Polar residues" evidence="2">
    <location>
        <begin position="324"/>
        <end position="338"/>
    </location>
</feature>
<name>A0AAU9JW51_9CILI</name>
<protein>
    <submittedName>
        <fullName evidence="3">Uncharacterized protein</fullName>
    </submittedName>
</protein>
<feature type="region of interest" description="Disordered" evidence="2">
    <location>
        <begin position="323"/>
        <end position="364"/>
    </location>
</feature>
<evidence type="ECO:0000313" key="3">
    <source>
        <dbReference type="EMBL" id="CAG9325953.1"/>
    </source>
</evidence>
<dbReference type="AlphaFoldDB" id="A0AAU9JW51"/>
<evidence type="ECO:0000256" key="2">
    <source>
        <dbReference type="SAM" id="MobiDB-lite"/>
    </source>
</evidence>
<evidence type="ECO:0000313" key="4">
    <source>
        <dbReference type="Proteomes" id="UP001162131"/>
    </source>
</evidence>
<accession>A0AAU9JW51</accession>
<comment type="caution">
    <text evidence="3">The sequence shown here is derived from an EMBL/GenBank/DDBJ whole genome shotgun (WGS) entry which is preliminary data.</text>
</comment>
<feature type="coiled-coil region" evidence="1">
    <location>
        <begin position="141"/>
        <end position="267"/>
    </location>
</feature>
<feature type="compositionally biased region" description="Low complexity" evidence="2">
    <location>
        <begin position="340"/>
        <end position="354"/>
    </location>
</feature>
<keyword evidence="4" id="KW-1185">Reference proteome</keyword>
<evidence type="ECO:0000256" key="1">
    <source>
        <dbReference type="SAM" id="Coils"/>
    </source>
</evidence>
<proteinExistence type="predicted"/>
<feature type="coiled-coil region" evidence="1">
    <location>
        <begin position="8"/>
        <end position="65"/>
    </location>
</feature>
<dbReference type="EMBL" id="CAJZBQ010000039">
    <property type="protein sequence ID" value="CAG9325953.1"/>
    <property type="molecule type" value="Genomic_DNA"/>
</dbReference>